<comment type="caution">
    <text evidence="1">The sequence shown here is derived from an EMBL/GenBank/DDBJ whole genome shotgun (WGS) entry which is preliminary data.</text>
</comment>
<gene>
    <name evidence="1" type="ORF">Sste5346_008513</name>
</gene>
<sequence length="75" mass="8780">MNKHILQGLQDANGPPSDVNLEDINSVEDIARYIRKPFVVGDSDNQGTEDAWHWVHFEKSMDRWIYQEDRGPLRK</sequence>
<evidence type="ECO:0000313" key="2">
    <source>
        <dbReference type="Proteomes" id="UP001583186"/>
    </source>
</evidence>
<organism evidence="1 2">
    <name type="scientific">Sporothrix stenoceras</name>
    <dbReference type="NCBI Taxonomy" id="5173"/>
    <lineage>
        <taxon>Eukaryota</taxon>
        <taxon>Fungi</taxon>
        <taxon>Dikarya</taxon>
        <taxon>Ascomycota</taxon>
        <taxon>Pezizomycotina</taxon>
        <taxon>Sordariomycetes</taxon>
        <taxon>Sordariomycetidae</taxon>
        <taxon>Ophiostomatales</taxon>
        <taxon>Ophiostomataceae</taxon>
        <taxon>Sporothrix</taxon>
    </lineage>
</organism>
<evidence type="ECO:0000313" key="1">
    <source>
        <dbReference type="EMBL" id="KAL1890076.1"/>
    </source>
</evidence>
<accession>A0ABR3YNZ6</accession>
<proteinExistence type="predicted"/>
<reference evidence="1 2" key="1">
    <citation type="journal article" date="2024" name="IMA Fungus">
        <title>IMA Genome - F19 : A genome assembly and annotation guide to empower mycologists, including annotated draft genome sequences of Ceratocystis pirilliformis, Diaporthe australafricana, Fusarium ophioides, Paecilomyces lecythidis, and Sporothrix stenoceras.</title>
        <authorList>
            <person name="Aylward J."/>
            <person name="Wilson A.M."/>
            <person name="Visagie C.M."/>
            <person name="Spraker J."/>
            <person name="Barnes I."/>
            <person name="Buitendag C."/>
            <person name="Ceriani C."/>
            <person name="Del Mar Angel L."/>
            <person name="du Plessis D."/>
            <person name="Fuchs T."/>
            <person name="Gasser K."/>
            <person name="Kramer D."/>
            <person name="Li W."/>
            <person name="Munsamy K."/>
            <person name="Piso A."/>
            <person name="Price J.L."/>
            <person name="Sonnekus B."/>
            <person name="Thomas C."/>
            <person name="van der Nest A."/>
            <person name="van Dijk A."/>
            <person name="van Heerden A."/>
            <person name="van Vuuren N."/>
            <person name="Yilmaz N."/>
            <person name="Duong T.A."/>
            <person name="van der Merwe N.A."/>
            <person name="Wingfield M.J."/>
            <person name="Wingfield B.D."/>
        </authorList>
    </citation>
    <scope>NUCLEOTIDE SEQUENCE [LARGE SCALE GENOMIC DNA]</scope>
    <source>
        <strain evidence="1 2">CMW 5346</strain>
    </source>
</reference>
<protein>
    <submittedName>
        <fullName evidence="1">Uncharacterized protein</fullName>
    </submittedName>
</protein>
<name>A0ABR3YNZ6_9PEZI</name>
<dbReference type="EMBL" id="JAWCUI010000066">
    <property type="protein sequence ID" value="KAL1890076.1"/>
    <property type="molecule type" value="Genomic_DNA"/>
</dbReference>
<keyword evidence="2" id="KW-1185">Reference proteome</keyword>
<dbReference type="Proteomes" id="UP001583186">
    <property type="component" value="Unassembled WGS sequence"/>
</dbReference>